<comment type="subcellular location">
    <subcellularLocation>
        <location evidence="8">Secreted</location>
    </subcellularLocation>
</comment>
<dbReference type="GO" id="GO:0004222">
    <property type="term" value="F:metalloendopeptidase activity"/>
    <property type="evidence" value="ECO:0007669"/>
    <property type="project" value="UniProtKB-UniRule"/>
</dbReference>
<reference evidence="12 13" key="1">
    <citation type="submission" date="2017-06" db="EMBL/GenBank/DDBJ databases">
        <title>Complete genome sequence of Paenibacillus donghaensis KCTC 13049T isolated from East Sea sediment, South Korea.</title>
        <authorList>
            <person name="Jung B.K."/>
            <person name="Hong S.-J."/>
            <person name="Shin J.-H."/>
        </authorList>
    </citation>
    <scope>NUCLEOTIDE SEQUENCE [LARGE SCALE GENOMIC DNA]</scope>
    <source>
        <strain evidence="12 13">KCTC 13049</strain>
    </source>
</reference>
<proteinExistence type="inferred from homology"/>
<dbReference type="RefSeq" id="WP_087917338.1">
    <property type="nucleotide sequence ID" value="NZ_CP021780.1"/>
</dbReference>
<feature type="active site" evidence="7">
    <location>
        <position position="177"/>
    </location>
</feature>
<comment type="cofactor">
    <cofactor evidence="8">
        <name>Zn(2+)</name>
        <dbReference type="ChEBI" id="CHEBI:29105"/>
    </cofactor>
</comment>
<gene>
    <name evidence="12" type="ORF">B9T62_22570</name>
</gene>
<dbReference type="PANTHER" id="PTHR43579:SF1">
    <property type="entry name" value="NEUTRAL METALLOPROTEINASE"/>
    <property type="match status" value="1"/>
</dbReference>
<dbReference type="AlphaFoldDB" id="A0A2Z2KJA6"/>
<dbReference type="GO" id="GO:0005576">
    <property type="term" value="C:extracellular region"/>
    <property type="evidence" value="ECO:0007669"/>
    <property type="project" value="UniProtKB-SubCell"/>
</dbReference>
<dbReference type="EC" id="3.4.24.-" evidence="8"/>
<dbReference type="GO" id="GO:0046872">
    <property type="term" value="F:metal ion binding"/>
    <property type="evidence" value="ECO:0007669"/>
    <property type="project" value="UniProtKB-UniRule"/>
</dbReference>
<feature type="compositionally biased region" description="Basic and acidic residues" evidence="9">
    <location>
        <begin position="34"/>
        <end position="45"/>
    </location>
</feature>
<evidence type="ECO:0000256" key="4">
    <source>
        <dbReference type="ARBA" id="ARBA00022801"/>
    </source>
</evidence>
<dbReference type="Gene3D" id="1.10.390.10">
    <property type="entry name" value="Neutral Protease Domain 2"/>
    <property type="match status" value="1"/>
</dbReference>
<dbReference type="KEGG" id="pdh:B9T62_22570"/>
<dbReference type="Proteomes" id="UP000249890">
    <property type="component" value="Chromosome"/>
</dbReference>
<evidence type="ECO:0000256" key="6">
    <source>
        <dbReference type="ARBA" id="ARBA00023049"/>
    </source>
</evidence>
<dbReference type="Pfam" id="PF02868">
    <property type="entry name" value="Peptidase_M4_C"/>
    <property type="match status" value="1"/>
</dbReference>
<feature type="domain" description="Peptidase M4 C-terminal" evidence="11">
    <location>
        <begin position="188"/>
        <end position="351"/>
    </location>
</feature>
<accession>A0A2Z2KJA6</accession>
<evidence type="ECO:0000256" key="7">
    <source>
        <dbReference type="PIRSR" id="PIRSR623612-1"/>
    </source>
</evidence>
<dbReference type="InterPro" id="IPR001570">
    <property type="entry name" value="Peptidase_M4_C_domain"/>
</dbReference>
<dbReference type="Pfam" id="PF01447">
    <property type="entry name" value="Peptidase_M4"/>
    <property type="match status" value="1"/>
</dbReference>
<comment type="function">
    <text evidence="8">Extracellular zinc metalloprotease.</text>
</comment>
<dbReference type="PRINTS" id="PR00730">
    <property type="entry name" value="THERMOLYSIN"/>
</dbReference>
<evidence type="ECO:0000256" key="1">
    <source>
        <dbReference type="ARBA" id="ARBA00009388"/>
    </source>
</evidence>
<dbReference type="InterPro" id="IPR027268">
    <property type="entry name" value="Peptidase_M4/M1_CTD_sf"/>
</dbReference>
<keyword evidence="8" id="KW-0964">Secreted</keyword>
<evidence type="ECO:0000256" key="2">
    <source>
        <dbReference type="ARBA" id="ARBA00022670"/>
    </source>
</evidence>
<dbReference type="SUPFAM" id="SSF55486">
    <property type="entry name" value="Metalloproteases ('zincins'), catalytic domain"/>
    <property type="match status" value="1"/>
</dbReference>
<dbReference type="CDD" id="cd09597">
    <property type="entry name" value="M4_TLP"/>
    <property type="match status" value="1"/>
</dbReference>
<name>A0A2Z2KJA6_9BACL</name>
<evidence type="ECO:0000256" key="8">
    <source>
        <dbReference type="RuleBase" id="RU366073"/>
    </source>
</evidence>
<evidence type="ECO:0000259" key="11">
    <source>
        <dbReference type="Pfam" id="PF02868"/>
    </source>
</evidence>
<keyword evidence="5 8" id="KW-0862">Zinc</keyword>
<dbReference type="PANTHER" id="PTHR43579">
    <property type="match status" value="1"/>
</dbReference>
<dbReference type="EMBL" id="CP021780">
    <property type="protein sequence ID" value="ASA23343.1"/>
    <property type="molecule type" value="Genomic_DNA"/>
</dbReference>
<keyword evidence="4 8" id="KW-0378">Hydrolase</keyword>
<sequence length="357" mass="39965">MTQHRDGFIPEYLLEQLAKEGQEEAKKTLKQMKNIKEKQQDEKKTGVRASQPGRINHANEVTGQAARYIYDSEHTDEFKRKLVRGEGAPPAPDDTANKAYEYAGATLTYIKEKLKLNSLDNRGLDINFNIHYGTDFVNAFWLGKDEEQGVVYNQMVFGDGDGRNFLSFVTLDVVAHEMAHAITEFSNHLEYEFQSGALNEHFSDVIGSAIKQHIKGQTAQTADWLIGDETVGPEWGGVALRSMKAPGTAHPRDNQPDHWDNFRELSLSMDRGGVHINSGIPNKAFYLTSQEIGTDNAAFLWHSAWPKLDENSTFSQAFDIILSTAQQLTNNRQLPANTFEAVKKAIQAVGIKVLQPV</sequence>
<evidence type="ECO:0000256" key="3">
    <source>
        <dbReference type="ARBA" id="ARBA00022723"/>
    </source>
</evidence>
<keyword evidence="3" id="KW-0479">Metal-binding</keyword>
<keyword evidence="13" id="KW-1185">Reference proteome</keyword>
<evidence type="ECO:0000256" key="5">
    <source>
        <dbReference type="ARBA" id="ARBA00022833"/>
    </source>
</evidence>
<dbReference type="InterPro" id="IPR023612">
    <property type="entry name" value="Peptidase_M4"/>
</dbReference>
<dbReference type="OrthoDB" id="291295at2"/>
<comment type="similarity">
    <text evidence="1 8">Belongs to the peptidase M4 family.</text>
</comment>
<feature type="region of interest" description="Disordered" evidence="9">
    <location>
        <begin position="33"/>
        <end position="56"/>
    </location>
</feature>
<dbReference type="InterPro" id="IPR013856">
    <property type="entry name" value="Peptidase_M4_domain"/>
</dbReference>
<keyword evidence="6 8" id="KW-0482">Metalloprotease</keyword>
<dbReference type="InterPro" id="IPR052759">
    <property type="entry name" value="Metalloprotease_M4"/>
</dbReference>
<dbReference type="GO" id="GO:0006508">
    <property type="term" value="P:proteolysis"/>
    <property type="evidence" value="ECO:0007669"/>
    <property type="project" value="UniProtKB-KW"/>
</dbReference>
<dbReference type="Gene3D" id="3.10.170.10">
    <property type="match status" value="1"/>
</dbReference>
<feature type="domain" description="Peptidase M4" evidence="10">
    <location>
        <begin position="75"/>
        <end position="184"/>
    </location>
</feature>
<protein>
    <recommendedName>
        <fullName evidence="8">Neutral metalloproteinase</fullName>
        <ecNumber evidence="8">3.4.24.-</ecNumber>
    </recommendedName>
</protein>
<evidence type="ECO:0000259" key="10">
    <source>
        <dbReference type="Pfam" id="PF01447"/>
    </source>
</evidence>
<evidence type="ECO:0000313" key="12">
    <source>
        <dbReference type="EMBL" id="ASA23343.1"/>
    </source>
</evidence>
<feature type="active site" description="Proton donor" evidence="7">
    <location>
        <position position="275"/>
    </location>
</feature>
<evidence type="ECO:0000313" key="13">
    <source>
        <dbReference type="Proteomes" id="UP000249890"/>
    </source>
</evidence>
<evidence type="ECO:0000256" key="9">
    <source>
        <dbReference type="SAM" id="MobiDB-lite"/>
    </source>
</evidence>
<organism evidence="12 13">
    <name type="scientific">Paenibacillus donghaensis</name>
    <dbReference type="NCBI Taxonomy" id="414771"/>
    <lineage>
        <taxon>Bacteria</taxon>
        <taxon>Bacillati</taxon>
        <taxon>Bacillota</taxon>
        <taxon>Bacilli</taxon>
        <taxon>Bacillales</taxon>
        <taxon>Paenibacillaceae</taxon>
        <taxon>Paenibacillus</taxon>
    </lineage>
</organism>
<keyword evidence="2 8" id="KW-0645">Protease</keyword>